<dbReference type="EMBL" id="CP051298">
    <property type="protein sequence ID" value="QKD46289.1"/>
    <property type="molecule type" value="Genomic_DNA"/>
</dbReference>
<proteinExistence type="predicted"/>
<dbReference type="AlphaFoldDB" id="A0A859A169"/>
<reference evidence="2 3" key="1">
    <citation type="submission" date="2020-05" db="EMBL/GenBank/DDBJ databases">
        <title>Complete genome sequence of Alicycliphilus denitrificans DP3.</title>
        <authorList>
            <person name="Chen X."/>
        </authorList>
    </citation>
    <scope>NUCLEOTIDE SEQUENCE [LARGE SCALE GENOMIC DNA]</scope>
    <source>
        <strain evidence="2 3">DP3</strain>
    </source>
</reference>
<gene>
    <name evidence="2" type="ORF">HF896_09585</name>
</gene>
<evidence type="ECO:0000313" key="3">
    <source>
        <dbReference type="Proteomes" id="UP000500755"/>
    </source>
</evidence>
<dbReference type="InterPro" id="IPR006073">
    <property type="entry name" value="GTP-bd"/>
</dbReference>
<evidence type="ECO:0000313" key="2">
    <source>
        <dbReference type="EMBL" id="QKD46289.1"/>
    </source>
</evidence>
<accession>A0A859A169</accession>
<dbReference type="GO" id="GO:0005525">
    <property type="term" value="F:GTP binding"/>
    <property type="evidence" value="ECO:0007669"/>
    <property type="project" value="InterPro"/>
</dbReference>
<name>A0A859A169_9BURK</name>
<feature type="domain" description="G" evidence="1">
    <location>
        <begin position="59"/>
        <end position="185"/>
    </location>
</feature>
<evidence type="ECO:0000259" key="1">
    <source>
        <dbReference type="Pfam" id="PF01926"/>
    </source>
</evidence>
<sequence>MAAGLPLPQGLHAAGALARQADAINRLLQDCRACWARQRAGLQPAQALAEGFDDRLMLLVFGKFNAGKSSLCNFLADRFAAHGWPVRYFHLEAGRIVESGDRLREGATETTARLQGVCLGERLVLLDTPGLHSVTPENAALTQRFTDSADGVLWLTSSSSPGQVQELHDLARELHRSKPLLPVITRSDVIEEDEIDGEIRKCLRNKTPANRALQEADVRQRALDKLRHMGVDPRLLKAPVSVSAHAAREQGQTAAALEAAGFPRLYAALLDMLTPALAYKRRKPAEVLLHHAQENVLGAIGAEILPAIAGLQAALAQERERLRQYKTDMLRAAWRQVIPELPALLEQHDTPLPMLCAAVSRLMQQAIDELARTTLADYAVPGGSAVAISLPPLAPNHERLHAALQDAIRQQLDSAFGERLEHCGAALSQLADGAERLQGRLQQCGHPLQDIARELSMQTG</sequence>
<organism evidence="2 3">
    <name type="scientific">Alicycliphilus denitrificans</name>
    <dbReference type="NCBI Taxonomy" id="179636"/>
    <lineage>
        <taxon>Bacteria</taxon>
        <taxon>Pseudomonadati</taxon>
        <taxon>Pseudomonadota</taxon>
        <taxon>Betaproteobacteria</taxon>
        <taxon>Burkholderiales</taxon>
        <taxon>Comamonadaceae</taxon>
        <taxon>Alicycliphilus</taxon>
    </lineage>
</organism>
<dbReference type="InterPro" id="IPR027417">
    <property type="entry name" value="P-loop_NTPase"/>
</dbReference>
<dbReference type="Proteomes" id="UP000500755">
    <property type="component" value="Chromosome"/>
</dbReference>
<dbReference type="Pfam" id="PF01926">
    <property type="entry name" value="MMR_HSR1"/>
    <property type="match status" value="1"/>
</dbReference>
<dbReference type="Gene3D" id="3.40.50.300">
    <property type="entry name" value="P-loop containing nucleotide triphosphate hydrolases"/>
    <property type="match status" value="1"/>
</dbReference>
<dbReference type="SUPFAM" id="SSF52540">
    <property type="entry name" value="P-loop containing nucleoside triphosphate hydrolases"/>
    <property type="match status" value="1"/>
</dbReference>
<protein>
    <recommendedName>
        <fullName evidence="1">G domain-containing protein</fullName>
    </recommendedName>
</protein>